<evidence type="ECO:0000256" key="2">
    <source>
        <dbReference type="SAM" id="SignalP"/>
    </source>
</evidence>
<dbReference type="EMBL" id="QTJU01000006">
    <property type="protein sequence ID" value="RFM27164.1"/>
    <property type="molecule type" value="Genomic_DNA"/>
</dbReference>
<sequence length="68" mass="6870">MKNVLYSALAGALLWIAAGCGGQSEKTPAAGSNRDSASSAGTDSMVNNSAGEPRILDTTKRGDSALKK</sequence>
<proteinExistence type="predicted"/>
<feature type="region of interest" description="Disordered" evidence="1">
    <location>
        <begin position="23"/>
        <end position="68"/>
    </location>
</feature>
<dbReference type="Proteomes" id="UP000261284">
    <property type="component" value="Unassembled WGS sequence"/>
</dbReference>
<gene>
    <name evidence="3" type="ORF">DXN05_17035</name>
</gene>
<evidence type="ECO:0000313" key="4">
    <source>
        <dbReference type="Proteomes" id="UP000261284"/>
    </source>
</evidence>
<feature type="compositionally biased region" description="Basic and acidic residues" evidence="1">
    <location>
        <begin position="54"/>
        <end position="68"/>
    </location>
</feature>
<accession>A0A3E1NH35</accession>
<protein>
    <submittedName>
        <fullName evidence="3">Uncharacterized protein</fullName>
    </submittedName>
</protein>
<feature type="chain" id="PRO_5017753168" evidence="2">
    <location>
        <begin position="18"/>
        <end position="68"/>
    </location>
</feature>
<dbReference type="RefSeq" id="WP_116848468.1">
    <property type="nucleotide sequence ID" value="NZ_QTJU01000006.1"/>
</dbReference>
<feature type="signal peptide" evidence="2">
    <location>
        <begin position="1"/>
        <end position="17"/>
    </location>
</feature>
<keyword evidence="2" id="KW-0732">Signal</keyword>
<reference evidence="3 4" key="1">
    <citation type="submission" date="2018-08" db="EMBL/GenBank/DDBJ databases">
        <title>Chitinophagaceae sp. K23C18032701, a novel bacterium isolated from forest soil.</title>
        <authorList>
            <person name="Wang C."/>
        </authorList>
    </citation>
    <scope>NUCLEOTIDE SEQUENCE [LARGE SCALE GENOMIC DNA]</scope>
    <source>
        <strain evidence="3 4">K23C18032701</strain>
    </source>
</reference>
<keyword evidence="4" id="KW-1185">Reference proteome</keyword>
<name>A0A3E1NH35_9BACT</name>
<evidence type="ECO:0000256" key="1">
    <source>
        <dbReference type="SAM" id="MobiDB-lite"/>
    </source>
</evidence>
<feature type="compositionally biased region" description="Polar residues" evidence="1">
    <location>
        <begin position="33"/>
        <end position="50"/>
    </location>
</feature>
<dbReference type="AlphaFoldDB" id="A0A3E1NH35"/>
<organism evidence="3 4">
    <name type="scientific">Deminuibacter soli</name>
    <dbReference type="NCBI Taxonomy" id="2291815"/>
    <lineage>
        <taxon>Bacteria</taxon>
        <taxon>Pseudomonadati</taxon>
        <taxon>Bacteroidota</taxon>
        <taxon>Chitinophagia</taxon>
        <taxon>Chitinophagales</taxon>
        <taxon>Chitinophagaceae</taxon>
        <taxon>Deminuibacter</taxon>
    </lineage>
</organism>
<evidence type="ECO:0000313" key="3">
    <source>
        <dbReference type="EMBL" id="RFM27164.1"/>
    </source>
</evidence>
<comment type="caution">
    <text evidence="3">The sequence shown here is derived from an EMBL/GenBank/DDBJ whole genome shotgun (WGS) entry which is preliminary data.</text>
</comment>
<dbReference type="PROSITE" id="PS51257">
    <property type="entry name" value="PROKAR_LIPOPROTEIN"/>
    <property type="match status" value="1"/>
</dbReference>